<dbReference type="Pfam" id="PF20150">
    <property type="entry name" value="2EXR"/>
    <property type="match status" value="1"/>
</dbReference>
<keyword evidence="4" id="KW-1185">Reference proteome</keyword>
<proteinExistence type="predicted"/>
<gene>
    <name evidence="3" type="ORF">Daus18300_001127</name>
</gene>
<feature type="domain" description="2EXR" evidence="2">
    <location>
        <begin position="47"/>
        <end position="134"/>
    </location>
</feature>
<dbReference type="EMBL" id="JAWRVE010000006">
    <property type="protein sequence ID" value="KAL1881275.1"/>
    <property type="molecule type" value="Genomic_DNA"/>
</dbReference>
<name>A0ABR3XZ32_9PEZI</name>
<dbReference type="InterPro" id="IPR045518">
    <property type="entry name" value="2EXR"/>
</dbReference>
<evidence type="ECO:0000313" key="4">
    <source>
        <dbReference type="Proteomes" id="UP001583177"/>
    </source>
</evidence>
<sequence>MADTNPPQPNEDVPLPCLSNSLPQQLPEPAEPSSDATPPDKAAPRTFHLFSDLPPELRITIWELTIPRRVHVLYSTIPRFNFAAKPPVIAHVCAEARSVAFASGSIKRITTFHTGLPKSRRVAKPVWVDSKRDTAVHSLSWIRPSDPTLDDLHSLLIRRGVRIALDRSWAVRKSSQGCKGFARKIYYELIHGHEECDCIILTIWLYTHDEESAATGLFDNSGTDNCVLVPIEDKHQMSRLFAAQAKFPTRDGPSLWADFTEFRKPTNLFEYIKCWEQLAAREIQDVQTGWDWLMGVQTDWRGKDANERREQAVRIAASRAKPPKLRPVIMVLQTSRTGRLPMGLKGE</sequence>
<evidence type="ECO:0000256" key="1">
    <source>
        <dbReference type="SAM" id="MobiDB-lite"/>
    </source>
</evidence>
<organism evidence="3 4">
    <name type="scientific">Diaporthe australafricana</name>
    <dbReference type="NCBI Taxonomy" id="127596"/>
    <lineage>
        <taxon>Eukaryota</taxon>
        <taxon>Fungi</taxon>
        <taxon>Dikarya</taxon>
        <taxon>Ascomycota</taxon>
        <taxon>Pezizomycotina</taxon>
        <taxon>Sordariomycetes</taxon>
        <taxon>Sordariomycetidae</taxon>
        <taxon>Diaporthales</taxon>
        <taxon>Diaporthaceae</taxon>
        <taxon>Diaporthe</taxon>
    </lineage>
</organism>
<dbReference type="PANTHER" id="PTHR35910:SF1">
    <property type="entry name" value="2EXR DOMAIN-CONTAINING PROTEIN"/>
    <property type="match status" value="1"/>
</dbReference>
<reference evidence="3 4" key="1">
    <citation type="journal article" date="2024" name="IMA Fungus">
        <title>IMA Genome - F19 : A genome assembly and annotation guide to empower mycologists, including annotated draft genome sequences of Ceratocystis pirilliformis, Diaporthe australafricana, Fusarium ophioides, Paecilomyces lecythidis, and Sporothrix stenoceras.</title>
        <authorList>
            <person name="Aylward J."/>
            <person name="Wilson A.M."/>
            <person name="Visagie C.M."/>
            <person name="Spraker J."/>
            <person name="Barnes I."/>
            <person name="Buitendag C."/>
            <person name="Ceriani C."/>
            <person name="Del Mar Angel L."/>
            <person name="du Plessis D."/>
            <person name="Fuchs T."/>
            <person name="Gasser K."/>
            <person name="Kramer D."/>
            <person name="Li W."/>
            <person name="Munsamy K."/>
            <person name="Piso A."/>
            <person name="Price J.L."/>
            <person name="Sonnekus B."/>
            <person name="Thomas C."/>
            <person name="van der Nest A."/>
            <person name="van Dijk A."/>
            <person name="van Heerden A."/>
            <person name="van Vuuren N."/>
            <person name="Yilmaz N."/>
            <person name="Duong T.A."/>
            <person name="van der Merwe N.A."/>
            <person name="Wingfield M.J."/>
            <person name="Wingfield B.D."/>
        </authorList>
    </citation>
    <scope>NUCLEOTIDE SEQUENCE [LARGE SCALE GENOMIC DNA]</scope>
    <source>
        <strain evidence="3 4">CMW 18300</strain>
    </source>
</reference>
<feature type="region of interest" description="Disordered" evidence="1">
    <location>
        <begin position="1"/>
        <end position="47"/>
    </location>
</feature>
<evidence type="ECO:0000259" key="2">
    <source>
        <dbReference type="Pfam" id="PF20150"/>
    </source>
</evidence>
<comment type="caution">
    <text evidence="3">The sequence shown here is derived from an EMBL/GenBank/DDBJ whole genome shotgun (WGS) entry which is preliminary data.</text>
</comment>
<accession>A0ABR3XZ32</accession>
<protein>
    <recommendedName>
        <fullName evidence="2">2EXR domain-containing protein</fullName>
    </recommendedName>
</protein>
<dbReference type="PANTHER" id="PTHR35910">
    <property type="entry name" value="2EXR DOMAIN-CONTAINING PROTEIN"/>
    <property type="match status" value="1"/>
</dbReference>
<evidence type="ECO:0000313" key="3">
    <source>
        <dbReference type="EMBL" id="KAL1881275.1"/>
    </source>
</evidence>
<dbReference type="Proteomes" id="UP001583177">
    <property type="component" value="Unassembled WGS sequence"/>
</dbReference>